<feature type="compositionally biased region" description="Low complexity" evidence="1">
    <location>
        <begin position="1"/>
        <end position="14"/>
    </location>
</feature>
<keyword evidence="2" id="KW-0812">Transmembrane</keyword>
<accession>A0A8H7SG31</accession>
<evidence type="ECO:0000313" key="4">
    <source>
        <dbReference type="Proteomes" id="UP000646827"/>
    </source>
</evidence>
<sequence>MNDTQSTVTNNNNSSDRKMTSLITPNSSTPNMTLSSTSIIGSTSHNSNNNNSTMEQQQRDEWEAMFDPQYTHLRRLAARKDTSPGPSPAETPTLPRIDHVKVQVPCADQIDILPCPSASFAKHQRNEARLNLLQTIREQGLADRHDTWKLMDQREPHKNWQERLQEKINEDQDFDTPRFSAPHRHLAVDTIINDENDEKRSIATTTIMTKQNRNDDNTTITRKPIRRRSFLYFAFGFLFPPLWIIGALRVPPQRQHPGSQAVDLLWKRRSRNAFFIFIVTVLVILILTLVLKPSSIGWRTSSNNIHNPPPLS</sequence>
<dbReference type="Proteomes" id="UP000646827">
    <property type="component" value="Unassembled WGS sequence"/>
</dbReference>
<keyword evidence="4" id="KW-1185">Reference proteome</keyword>
<keyword evidence="2" id="KW-0472">Membrane</keyword>
<feature type="transmembrane region" description="Helical" evidence="2">
    <location>
        <begin position="272"/>
        <end position="291"/>
    </location>
</feature>
<name>A0A8H7SG31_9FUNG</name>
<evidence type="ECO:0000256" key="2">
    <source>
        <dbReference type="SAM" id="Phobius"/>
    </source>
</evidence>
<comment type="caution">
    <text evidence="3">The sequence shown here is derived from an EMBL/GenBank/DDBJ whole genome shotgun (WGS) entry which is preliminary data.</text>
</comment>
<gene>
    <name evidence="3" type="ORF">INT45_007482</name>
</gene>
<organism evidence="3 4">
    <name type="scientific">Circinella minor</name>
    <dbReference type="NCBI Taxonomy" id="1195481"/>
    <lineage>
        <taxon>Eukaryota</taxon>
        <taxon>Fungi</taxon>
        <taxon>Fungi incertae sedis</taxon>
        <taxon>Mucoromycota</taxon>
        <taxon>Mucoromycotina</taxon>
        <taxon>Mucoromycetes</taxon>
        <taxon>Mucorales</taxon>
        <taxon>Lichtheimiaceae</taxon>
        <taxon>Circinella</taxon>
    </lineage>
</organism>
<feature type="region of interest" description="Disordered" evidence="1">
    <location>
        <begin position="1"/>
        <end position="59"/>
    </location>
</feature>
<protein>
    <submittedName>
        <fullName evidence="3">Uncharacterized protein</fullName>
    </submittedName>
</protein>
<keyword evidence="2" id="KW-1133">Transmembrane helix</keyword>
<evidence type="ECO:0000313" key="3">
    <source>
        <dbReference type="EMBL" id="KAG2227457.1"/>
    </source>
</evidence>
<evidence type="ECO:0000256" key="1">
    <source>
        <dbReference type="SAM" id="MobiDB-lite"/>
    </source>
</evidence>
<feature type="compositionally biased region" description="Polar residues" evidence="1">
    <location>
        <begin position="21"/>
        <end position="34"/>
    </location>
</feature>
<feature type="transmembrane region" description="Helical" evidence="2">
    <location>
        <begin position="230"/>
        <end position="252"/>
    </location>
</feature>
<dbReference type="AlphaFoldDB" id="A0A8H7SG31"/>
<dbReference type="EMBL" id="JAEPRB010000007">
    <property type="protein sequence ID" value="KAG2227457.1"/>
    <property type="molecule type" value="Genomic_DNA"/>
</dbReference>
<reference evidence="3 4" key="1">
    <citation type="submission" date="2020-12" db="EMBL/GenBank/DDBJ databases">
        <title>Metabolic potential, ecology and presence of endohyphal bacteria is reflected in genomic diversity of Mucoromycotina.</title>
        <authorList>
            <person name="Muszewska A."/>
            <person name="Okrasinska A."/>
            <person name="Steczkiewicz K."/>
            <person name="Drgas O."/>
            <person name="Orlowska M."/>
            <person name="Perlinska-Lenart U."/>
            <person name="Aleksandrzak-Piekarczyk T."/>
            <person name="Szatraj K."/>
            <person name="Zielenkiewicz U."/>
            <person name="Pilsyk S."/>
            <person name="Malc E."/>
            <person name="Mieczkowski P."/>
            <person name="Kruszewska J.S."/>
            <person name="Biernat P."/>
            <person name="Pawlowska J."/>
        </authorList>
    </citation>
    <scope>NUCLEOTIDE SEQUENCE [LARGE SCALE GENOMIC DNA]</scope>
    <source>
        <strain evidence="3 4">CBS 142.35</strain>
    </source>
</reference>
<dbReference type="OrthoDB" id="28975at2759"/>
<feature type="compositionally biased region" description="Low complexity" evidence="1">
    <location>
        <begin position="35"/>
        <end position="53"/>
    </location>
</feature>
<proteinExistence type="predicted"/>